<dbReference type="Proteomes" id="UP001597186">
    <property type="component" value="Unassembled WGS sequence"/>
</dbReference>
<keyword evidence="2 8" id="KW-0808">Transferase</keyword>
<keyword evidence="8" id="KW-0694">RNA-binding</keyword>
<accession>A0ABW4EPB1</accession>
<dbReference type="Pfam" id="PF01743">
    <property type="entry name" value="PolyA_pol"/>
    <property type="match status" value="1"/>
</dbReference>
<evidence type="ECO:0000313" key="12">
    <source>
        <dbReference type="Proteomes" id="UP001597186"/>
    </source>
</evidence>
<dbReference type="Pfam" id="PF12627">
    <property type="entry name" value="PolyA_pol_RNAbd"/>
    <property type="match status" value="1"/>
</dbReference>
<dbReference type="InterPro" id="IPR050264">
    <property type="entry name" value="Bact_CCA-adding_enz_type3_sf"/>
</dbReference>
<dbReference type="EMBL" id="JBHUDD010000160">
    <property type="protein sequence ID" value="MFD1511633.1"/>
    <property type="molecule type" value="Genomic_DNA"/>
</dbReference>
<feature type="domain" description="tRNA nucleotidyltransferase/poly(A) polymerase RNA and SrmB- binding" evidence="10">
    <location>
        <begin position="182"/>
        <end position="239"/>
    </location>
</feature>
<name>A0ABW4EPB1_9RHOB</name>
<dbReference type="InterPro" id="IPR032828">
    <property type="entry name" value="PolyA_RNA-bd"/>
</dbReference>
<comment type="cofactor">
    <cofactor evidence="1">
        <name>Mg(2+)</name>
        <dbReference type="ChEBI" id="CHEBI:18420"/>
    </cofactor>
</comment>
<dbReference type="PANTHER" id="PTHR46173">
    <property type="entry name" value="CCA TRNA NUCLEOTIDYLTRANSFERASE 1, MITOCHONDRIAL"/>
    <property type="match status" value="1"/>
</dbReference>
<evidence type="ECO:0000256" key="8">
    <source>
        <dbReference type="RuleBase" id="RU003953"/>
    </source>
</evidence>
<keyword evidence="5" id="KW-0479">Metal-binding</keyword>
<dbReference type="Gene3D" id="1.10.3090.10">
    <property type="entry name" value="cca-adding enzyme, domain 2"/>
    <property type="match status" value="1"/>
</dbReference>
<comment type="caution">
    <text evidence="11">The sequence shown here is derived from an EMBL/GenBank/DDBJ whole genome shotgun (WGS) entry which is preliminary data.</text>
</comment>
<evidence type="ECO:0000256" key="3">
    <source>
        <dbReference type="ARBA" id="ARBA00022694"/>
    </source>
</evidence>
<dbReference type="InterPro" id="IPR002646">
    <property type="entry name" value="PolA_pol_head_dom"/>
</dbReference>
<dbReference type="InterPro" id="IPR043519">
    <property type="entry name" value="NT_sf"/>
</dbReference>
<feature type="domain" description="Poly A polymerase head" evidence="9">
    <location>
        <begin position="28"/>
        <end position="149"/>
    </location>
</feature>
<gene>
    <name evidence="11" type="ORF">ACFTOW_19795</name>
</gene>
<evidence type="ECO:0000256" key="6">
    <source>
        <dbReference type="ARBA" id="ARBA00022741"/>
    </source>
</evidence>
<evidence type="ECO:0000259" key="9">
    <source>
        <dbReference type="Pfam" id="PF01743"/>
    </source>
</evidence>
<evidence type="ECO:0000256" key="5">
    <source>
        <dbReference type="ARBA" id="ARBA00022723"/>
    </source>
</evidence>
<reference evidence="12" key="1">
    <citation type="journal article" date="2019" name="Int. J. Syst. Evol. Microbiol.">
        <title>The Global Catalogue of Microorganisms (GCM) 10K type strain sequencing project: providing services to taxonomists for standard genome sequencing and annotation.</title>
        <authorList>
            <consortium name="The Broad Institute Genomics Platform"/>
            <consortium name="The Broad Institute Genome Sequencing Center for Infectious Disease"/>
            <person name="Wu L."/>
            <person name="Ma J."/>
        </authorList>
    </citation>
    <scope>NUCLEOTIDE SEQUENCE [LARGE SCALE GENOMIC DNA]</scope>
    <source>
        <strain evidence="12">CGMCC 1.12477</strain>
    </source>
</reference>
<evidence type="ECO:0000256" key="2">
    <source>
        <dbReference type="ARBA" id="ARBA00022679"/>
    </source>
</evidence>
<dbReference type="SUPFAM" id="SSF81301">
    <property type="entry name" value="Nucleotidyltransferase"/>
    <property type="match status" value="1"/>
</dbReference>
<evidence type="ECO:0000313" key="11">
    <source>
        <dbReference type="EMBL" id="MFD1511633.1"/>
    </source>
</evidence>
<keyword evidence="12" id="KW-1185">Reference proteome</keyword>
<dbReference type="CDD" id="cd05398">
    <property type="entry name" value="NT_ClassII-CCAase"/>
    <property type="match status" value="1"/>
</dbReference>
<dbReference type="PROSITE" id="PS51257">
    <property type="entry name" value="PROKAR_LIPOPROTEIN"/>
    <property type="match status" value="1"/>
</dbReference>
<dbReference type="Gene3D" id="3.30.460.10">
    <property type="entry name" value="Beta Polymerase, domain 2"/>
    <property type="match status" value="1"/>
</dbReference>
<evidence type="ECO:0000256" key="4">
    <source>
        <dbReference type="ARBA" id="ARBA00022695"/>
    </source>
</evidence>
<keyword evidence="3" id="KW-0819">tRNA processing</keyword>
<dbReference type="SUPFAM" id="SSF81891">
    <property type="entry name" value="Poly A polymerase C-terminal region-like"/>
    <property type="match status" value="1"/>
</dbReference>
<sequence length="382" mass="40749">MRIRGDWIDDPALQRVLALLGDGGHQALLVGGCVRNDLLGAPVSDMDIATDARPGRVIALAEQGGIKAVPTGVEHGTVTLVLKGAPFEITTFRRDIDTDGRRATVAFADDVEQDARRRDFTMNALYARADGTVIDPLGGLPDLRARRVRFIDDPAQRIAEDYLRILRFFRFHAWYGDADAGMDAEALAAIAAHLEGLAHLSRERVGAEIRKLLAAPDPAPSVAAMRAAGVLGVVLPGADDTALAPLVHLEGQAGIAPDAIRRLASLGGQDVVDCLRLSKADARHLQVLRAGLETESSAAELGYRQGAAIARDILLLRAAMLGQPLAPEALAQASQGEAQVFPLKAADLMPDYQGPALGKRLAELEDRWIASGFSLTKAQLLR</sequence>
<comment type="similarity">
    <text evidence="8">Belongs to the tRNA nucleotidyltransferase/poly(A) polymerase family.</text>
</comment>
<protein>
    <submittedName>
        <fullName evidence="11">CCA tRNA nucleotidyltransferase</fullName>
    </submittedName>
</protein>
<dbReference type="RefSeq" id="WP_379919023.1">
    <property type="nucleotide sequence ID" value="NZ_JBHUDD010000160.1"/>
</dbReference>
<keyword evidence="4" id="KW-0548">Nucleotidyltransferase</keyword>
<keyword evidence="6" id="KW-0547">Nucleotide-binding</keyword>
<evidence type="ECO:0000256" key="7">
    <source>
        <dbReference type="ARBA" id="ARBA00022842"/>
    </source>
</evidence>
<keyword evidence="7" id="KW-0460">Magnesium</keyword>
<dbReference type="PANTHER" id="PTHR46173:SF1">
    <property type="entry name" value="CCA TRNA NUCLEOTIDYLTRANSFERASE 1, MITOCHONDRIAL"/>
    <property type="match status" value="1"/>
</dbReference>
<organism evidence="11 12">
    <name type="scientific">Lacimonas salitolerans</name>
    <dbReference type="NCBI Taxonomy" id="1323750"/>
    <lineage>
        <taxon>Bacteria</taxon>
        <taxon>Pseudomonadati</taxon>
        <taxon>Pseudomonadota</taxon>
        <taxon>Alphaproteobacteria</taxon>
        <taxon>Rhodobacterales</taxon>
        <taxon>Paracoccaceae</taxon>
        <taxon>Lacimonas</taxon>
    </lineage>
</organism>
<evidence type="ECO:0000259" key="10">
    <source>
        <dbReference type="Pfam" id="PF12627"/>
    </source>
</evidence>
<evidence type="ECO:0000256" key="1">
    <source>
        <dbReference type="ARBA" id="ARBA00001946"/>
    </source>
</evidence>
<proteinExistence type="inferred from homology"/>